<dbReference type="EMBL" id="CP022356">
    <property type="protein sequence ID" value="ASK79503.1"/>
    <property type="molecule type" value="Genomic_DNA"/>
</dbReference>
<evidence type="ECO:0000313" key="2">
    <source>
        <dbReference type="EMBL" id="ASK79503.1"/>
    </source>
</evidence>
<dbReference type="KEGG" id="pmai:CF386_10615"/>
<name>A0A220VHR7_9GAMM</name>
<protein>
    <submittedName>
        <fullName evidence="2">Uncharacterized protein</fullName>
    </submittedName>
</protein>
<keyword evidence="1" id="KW-0732">Signal</keyword>
<proteinExistence type="predicted"/>
<reference evidence="2 3" key="1">
    <citation type="journal article" date="2016" name="Int. J. Syst. Evol. Microbiol.">
        <title>Paraphotobacterium marinum gen. nov., sp. nov., a member of the family Vibrionaceae, isolated from surface seawater.</title>
        <authorList>
            <person name="Huang Z."/>
            <person name="Dong C."/>
            <person name="Shao Z."/>
        </authorList>
    </citation>
    <scope>NUCLEOTIDE SEQUENCE [LARGE SCALE GENOMIC DNA]</scope>
    <source>
        <strain evidence="2 3">NSCS20N07D</strain>
    </source>
</reference>
<evidence type="ECO:0000256" key="1">
    <source>
        <dbReference type="SAM" id="SignalP"/>
    </source>
</evidence>
<evidence type="ECO:0000313" key="3">
    <source>
        <dbReference type="Proteomes" id="UP000242175"/>
    </source>
</evidence>
<keyword evidence="3" id="KW-1185">Reference proteome</keyword>
<feature type="chain" id="PRO_5012713680" evidence="1">
    <location>
        <begin position="25"/>
        <end position="85"/>
    </location>
</feature>
<sequence>MFKKISKIIVISSIFAVISSSAMADSFKFVLRDHGNKIAIGGGGHHHRHHHRHHHDHWRHHGRTVVKKQHCNHHRCVTKKVIKRY</sequence>
<feature type="signal peptide" evidence="1">
    <location>
        <begin position="1"/>
        <end position="24"/>
    </location>
</feature>
<gene>
    <name evidence="2" type="ORF">CF386_10615</name>
</gene>
<accession>A0A220VHR7</accession>
<dbReference type="Proteomes" id="UP000242175">
    <property type="component" value="Chromosome small"/>
</dbReference>
<dbReference type="RefSeq" id="WP_089074411.1">
    <property type="nucleotide sequence ID" value="NZ_CBCSAM010000004.1"/>
</dbReference>
<organism evidence="2 3">
    <name type="scientific">Paraphotobacterium marinum</name>
    <dbReference type="NCBI Taxonomy" id="1755811"/>
    <lineage>
        <taxon>Bacteria</taxon>
        <taxon>Pseudomonadati</taxon>
        <taxon>Pseudomonadota</taxon>
        <taxon>Gammaproteobacteria</taxon>
        <taxon>Vibrionales</taxon>
        <taxon>Vibrionaceae</taxon>
        <taxon>Paraphotobacterium</taxon>
    </lineage>
</organism>
<dbReference type="AlphaFoldDB" id="A0A220VHR7"/>